<evidence type="ECO:0000313" key="2">
    <source>
        <dbReference type="Proteomes" id="UP000294239"/>
    </source>
</evidence>
<sequence length="353" mass="37802">MTSLFCNAVSKSTSGGSMQQKLRRRAALAAIAALSILTVSPTVSRAAEEKPISIAIQYGYAYLPVVVAEQKGFFSKQLAAKGINTTVEIKKISGAPAINDALISGTVDIGAYGLPGMLIAAEKTKNSIKIRGLAALVAGDNGFYTNKAEIKDLKDLGSNDRIAVTSTTRQQGLLVRMAAKKAFGDAKHFDTMMVQLPHPDATSGLLAGGTISAYVAPHPYSDVLETDPKVHKLFNFSDYLGQQVTSGLLATTGKFIEDRKDASLAVVAAIEEADNFIRDNPKEAAEIFLASEKSSLNADQIEKMLETVKDEWGVQPKGVMVFADFMFEAGLLKSKLTKWQDVFFEPVATAQGT</sequence>
<evidence type="ECO:0000313" key="1">
    <source>
        <dbReference type="EMBL" id="TBN14087.1"/>
    </source>
</evidence>
<comment type="caution">
    <text evidence="1">The sequence shown here is derived from an EMBL/GenBank/DDBJ whole genome shotgun (WGS) entry which is preliminary data.</text>
</comment>
<dbReference type="PANTHER" id="PTHR30024">
    <property type="entry name" value="ALIPHATIC SULFONATES-BINDING PROTEIN-RELATED"/>
    <property type="match status" value="1"/>
</dbReference>
<organism evidence="1 2">
    <name type="scientific">Agrobacterium cavarae</name>
    <dbReference type="NCBI Taxonomy" id="2528239"/>
    <lineage>
        <taxon>Bacteria</taxon>
        <taxon>Pseudomonadati</taxon>
        <taxon>Pseudomonadota</taxon>
        <taxon>Alphaproteobacteria</taxon>
        <taxon>Hyphomicrobiales</taxon>
        <taxon>Rhizobiaceae</taxon>
        <taxon>Rhizobium/Agrobacterium group</taxon>
        <taxon>Agrobacterium</taxon>
    </lineage>
</organism>
<dbReference type="Proteomes" id="UP000294239">
    <property type="component" value="Unassembled WGS sequence"/>
</dbReference>
<reference evidence="1 2" key="1">
    <citation type="submission" date="2019-02" db="EMBL/GenBank/DDBJ databases">
        <title>Current taxonomic status of genus Agrobacterium and description of Agrobacterium cavarae sp. nov. isolated from maize roots.</title>
        <authorList>
            <person name="Flores-Felix J.D."/>
            <person name="Menendez E."/>
            <person name="Ramirez-Bahena M.H."/>
            <person name="Garcia-Fraile P."/>
            <person name="Velazquez E."/>
        </authorList>
    </citation>
    <scope>NUCLEOTIDE SEQUENCE [LARGE SCALE GENOMIC DNA]</scope>
    <source>
        <strain evidence="1 2">RZME10</strain>
    </source>
</reference>
<dbReference type="Pfam" id="PF13379">
    <property type="entry name" value="NMT1_2"/>
    <property type="match status" value="1"/>
</dbReference>
<keyword evidence="2" id="KW-1185">Reference proteome</keyword>
<dbReference type="Gene3D" id="3.40.190.10">
    <property type="entry name" value="Periplasmic binding protein-like II"/>
    <property type="match status" value="2"/>
</dbReference>
<gene>
    <name evidence="1" type="ORF">EYC79_08365</name>
</gene>
<name>A0ABY1YCK9_9HYPH</name>
<dbReference type="SUPFAM" id="SSF53850">
    <property type="entry name" value="Periplasmic binding protein-like II"/>
    <property type="match status" value="1"/>
</dbReference>
<dbReference type="EMBL" id="SISF01000027">
    <property type="protein sequence ID" value="TBN14087.1"/>
    <property type="molecule type" value="Genomic_DNA"/>
</dbReference>
<proteinExistence type="predicted"/>
<accession>A0ABY1YCK9</accession>
<dbReference type="PANTHER" id="PTHR30024:SF2">
    <property type="entry name" value="ABC TRANSPORTER SUBSTRATE-BINDING PROTEIN"/>
    <property type="match status" value="1"/>
</dbReference>
<protein>
    <submittedName>
        <fullName evidence="1">ABC transporter substrate-binding protein</fullName>
    </submittedName>
</protein>